<protein>
    <submittedName>
        <fullName evidence="1">Uncharacterized protein</fullName>
    </submittedName>
</protein>
<reference evidence="1" key="1">
    <citation type="submission" date="2019-04" db="EMBL/GenBank/DDBJ databases">
        <title>Microbes associate with the intestines of laboratory mice.</title>
        <authorList>
            <person name="Navarre W."/>
            <person name="Wong E."/>
            <person name="Huang K."/>
            <person name="Tropini C."/>
            <person name="Ng K."/>
            <person name="Yu B."/>
        </authorList>
    </citation>
    <scope>NUCLEOTIDE SEQUENCE</scope>
    <source>
        <strain evidence="1">NM04_E33</strain>
    </source>
</reference>
<proteinExistence type="predicted"/>
<name>A0AC61RIH1_9BACT</name>
<evidence type="ECO:0000313" key="2">
    <source>
        <dbReference type="Proteomes" id="UP000306319"/>
    </source>
</evidence>
<keyword evidence="2" id="KW-1185">Reference proteome</keyword>
<comment type="caution">
    <text evidence="1">The sequence shown here is derived from an EMBL/GenBank/DDBJ whole genome shotgun (WGS) entry which is preliminary data.</text>
</comment>
<dbReference type="EMBL" id="SRYB01000006">
    <property type="protein sequence ID" value="TGY79533.1"/>
    <property type="molecule type" value="Genomic_DNA"/>
</dbReference>
<dbReference type="Proteomes" id="UP000306319">
    <property type="component" value="Unassembled WGS sequence"/>
</dbReference>
<sequence>MKMKKLFMGIMGALALTACSSEEVIPDKPLTPEEGDPRYMSVSIRNVSPSTRAAGDQNGDFEEGYYGENNVKSLRFYFFDEEGNPAPITFGGKNYYNCEGNDISVPKDSVNMPNVEKILNAVIVINTNLENGSPDKIKKMVAIVNFDGIEDLKNEKNFSLHELTGIVNKEAAATQNGFLMTSSAFYNDGFDKNQGVAVDIKDTDIQSTRELAETHPVDVYVERVVAKVRVTQDWDSSSMKFFNDITLQYKDNDGNITKETGYIAVALTDKNTKKPLLESDKDDAKQIYVIFQNWDLWWTADKSYLFKKVDNWTEIFTGWNDQLNHRSYWAVNPTNVNLAKHRHDYPSRKFGDGKGEKQDYKEYTAYCLENAGDSDNLKGFKNDYDPNTKTSNRTLVYLKAKLVTLDNEADNATATPVDLAEWGGRKYTKSNVLTAMFEPNVNQFFFLEITDTENPPVVNPDDGSIIESESTAYKFNPLTTADLELVPALVADMADTTAETSPRYLSYVNLLPGKYDETDGKQLYKQMKNDEGNNVYVPVDQKGVNDALESIGGTKVWDGGDTYYYHELDHLGKTGVSADETPFKYGVVRNHIYEVSLNTVYGLGTPVLSYEFDEDHKDWENIIPQKPSPTAYFLGARLNILSWRIVKNDNVSLDW</sequence>
<gene>
    <name evidence="1" type="ORF">E5331_05840</name>
</gene>
<evidence type="ECO:0000313" key="1">
    <source>
        <dbReference type="EMBL" id="TGY79533.1"/>
    </source>
</evidence>
<organism evidence="1 2">
    <name type="scientific">Lepagella muris</name>
    <dbReference type="NCBI Taxonomy" id="3032870"/>
    <lineage>
        <taxon>Bacteria</taxon>
        <taxon>Pseudomonadati</taxon>
        <taxon>Bacteroidota</taxon>
        <taxon>Bacteroidia</taxon>
        <taxon>Bacteroidales</taxon>
        <taxon>Muribaculaceae</taxon>
        <taxon>Lepagella</taxon>
    </lineage>
</organism>
<accession>A0AC61RIH1</accession>